<proteinExistence type="inferred from homology"/>
<dbReference type="FunFam" id="2.40.33.10:FF:000001">
    <property type="entry name" value="Pyruvate kinase"/>
    <property type="match status" value="1"/>
</dbReference>
<feature type="domain" description="Pyruvate kinase C-terminal" evidence="15">
    <location>
        <begin position="362"/>
        <end position="473"/>
    </location>
</feature>
<comment type="catalytic activity">
    <reaction evidence="13">
        <text>pyruvate + ATP = phosphoenolpyruvate + ADP + H(+)</text>
        <dbReference type="Rhea" id="RHEA:18157"/>
        <dbReference type="ChEBI" id="CHEBI:15361"/>
        <dbReference type="ChEBI" id="CHEBI:15378"/>
        <dbReference type="ChEBI" id="CHEBI:30616"/>
        <dbReference type="ChEBI" id="CHEBI:58702"/>
        <dbReference type="ChEBI" id="CHEBI:456216"/>
        <dbReference type="EC" id="2.7.1.40"/>
    </reaction>
</comment>
<comment type="pathway">
    <text evidence="1 13">Carbohydrate degradation; glycolysis; pyruvate from D-glyceraldehyde 3-phosphate: step 5/5.</text>
</comment>
<evidence type="ECO:0000256" key="7">
    <source>
        <dbReference type="ARBA" id="ARBA00022777"/>
    </source>
</evidence>
<dbReference type="PRINTS" id="PR01050">
    <property type="entry name" value="PYRUVTKNASE"/>
</dbReference>
<dbReference type="GO" id="GO:0005524">
    <property type="term" value="F:ATP binding"/>
    <property type="evidence" value="ECO:0007669"/>
    <property type="project" value="UniProtKB-KW"/>
</dbReference>
<dbReference type="Gene3D" id="3.20.20.60">
    <property type="entry name" value="Phosphoenolpyruvate-binding domains"/>
    <property type="match status" value="1"/>
</dbReference>
<reference evidence="16" key="1">
    <citation type="submission" date="2020-02" db="EMBL/GenBank/DDBJ databases">
        <authorList>
            <person name="Meier V. D."/>
        </authorList>
    </citation>
    <scope>NUCLEOTIDE SEQUENCE</scope>
    <source>
        <strain evidence="16">AVDCRST_MAG04</strain>
    </source>
</reference>
<accession>A0A6J4JNS8</accession>
<dbReference type="NCBIfam" id="NF004886">
    <property type="entry name" value="PRK06247.1"/>
    <property type="match status" value="1"/>
</dbReference>
<dbReference type="GO" id="GO:0030955">
    <property type="term" value="F:potassium ion binding"/>
    <property type="evidence" value="ECO:0007669"/>
    <property type="project" value="UniProtKB-UniRule"/>
</dbReference>
<keyword evidence="6" id="KW-0547">Nucleotide-binding</keyword>
<dbReference type="InterPro" id="IPR040442">
    <property type="entry name" value="Pyrv_kinase-like_dom_sf"/>
</dbReference>
<keyword evidence="5" id="KW-0479">Metal-binding</keyword>
<evidence type="ECO:0000256" key="10">
    <source>
        <dbReference type="ARBA" id="ARBA00023152"/>
    </source>
</evidence>
<dbReference type="Pfam" id="PF02887">
    <property type="entry name" value="PK_C"/>
    <property type="match status" value="1"/>
</dbReference>
<evidence type="ECO:0000256" key="6">
    <source>
        <dbReference type="ARBA" id="ARBA00022741"/>
    </source>
</evidence>
<organism evidence="16">
    <name type="scientific">uncultured Acetobacteraceae bacterium</name>
    <dbReference type="NCBI Taxonomy" id="169975"/>
    <lineage>
        <taxon>Bacteria</taxon>
        <taxon>Pseudomonadati</taxon>
        <taxon>Pseudomonadota</taxon>
        <taxon>Alphaproteobacteria</taxon>
        <taxon>Acetobacterales</taxon>
        <taxon>Acetobacteraceae</taxon>
        <taxon>environmental samples</taxon>
    </lineage>
</organism>
<dbReference type="SUPFAM" id="SSF51621">
    <property type="entry name" value="Phosphoenolpyruvate/pyruvate domain"/>
    <property type="match status" value="1"/>
</dbReference>
<dbReference type="InterPro" id="IPR015793">
    <property type="entry name" value="Pyrv_Knase_brl"/>
</dbReference>
<dbReference type="Pfam" id="PF00224">
    <property type="entry name" value="PK"/>
    <property type="match status" value="1"/>
</dbReference>
<evidence type="ECO:0000259" key="15">
    <source>
        <dbReference type="Pfam" id="PF02887"/>
    </source>
</evidence>
<evidence type="ECO:0000256" key="8">
    <source>
        <dbReference type="ARBA" id="ARBA00022840"/>
    </source>
</evidence>
<evidence type="ECO:0000256" key="4">
    <source>
        <dbReference type="ARBA" id="ARBA00022679"/>
    </source>
</evidence>
<dbReference type="GO" id="GO:0000287">
    <property type="term" value="F:magnesium ion binding"/>
    <property type="evidence" value="ECO:0007669"/>
    <property type="project" value="UniProtKB-UniRule"/>
</dbReference>
<evidence type="ECO:0000256" key="3">
    <source>
        <dbReference type="ARBA" id="ARBA00012142"/>
    </source>
</evidence>
<evidence type="ECO:0000256" key="1">
    <source>
        <dbReference type="ARBA" id="ARBA00004997"/>
    </source>
</evidence>
<evidence type="ECO:0000256" key="11">
    <source>
        <dbReference type="ARBA" id="ARBA00023317"/>
    </source>
</evidence>
<dbReference type="Gene3D" id="2.40.33.10">
    <property type="entry name" value="PK beta-barrel domain-like"/>
    <property type="match status" value="1"/>
</dbReference>
<evidence type="ECO:0000256" key="9">
    <source>
        <dbReference type="ARBA" id="ARBA00022842"/>
    </source>
</evidence>
<keyword evidence="4 13" id="KW-0808">Transferase</keyword>
<dbReference type="InterPro" id="IPR015806">
    <property type="entry name" value="Pyrv_Knase_insert_dom_sf"/>
</dbReference>
<dbReference type="InterPro" id="IPR001697">
    <property type="entry name" value="Pyr_Knase"/>
</dbReference>
<dbReference type="InterPro" id="IPR011037">
    <property type="entry name" value="Pyrv_Knase-like_insert_dom_sf"/>
</dbReference>
<dbReference type="AlphaFoldDB" id="A0A6J4JNS8"/>
<dbReference type="InterPro" id="IPR036918">
    <property type="entry name" value="Pyrv_Knase_C_sf"/>
</dbReference>
<evidence type="ECO:0000256" key="2">
    <source>
        <dbReference type="ARBA" id="ARBA00008663"/>
    </source>
</evidence>
<dbReference type="UniPathway" id="UPA00109">
    <property type="reaction ID" value="UER00188"/>
</dbReference>
<feature type="domain" description="Pyruvate kinase barrel" evidence="14">
    <location>
        <begin position="11"/>
        <end position="328"/>
    </location>
</feature>
<name>A0A6J4JNS8_9PROT</name>
<dbReference type="GO" id="GO:0016301">
    <property type="term" value="F:kinase activity"/>
    <property type="evidence" value="ECO:0007669"/>
    <property type="project" value="UniProtKB-KW"/>
</dbReference>
<keyword evidence="8" id="KW-0067">ATP-binding</keyword>
<evidence type="ECO:0000256" key="5">
    <source>
        <dbReference type="ARBA" id="ARBA00022723"/>
    </source>
</evidence>
<dbReference type="EC" id="2.7.1.40" evidence="3 12"/>
<keyword evidence="9 13" id="KW-0460">Magnesium</keyword>
<evidence type="ECO:0000256" key="12">
    <source>
        <dbReference type="NCBIfam" id="TIGR01064"/>
    </source>
</evidence>
<keyword evidence="10 13" id="KW-0324">Glycolysis</keyword>
<comment type="similarity">
    <text evidence="2 13">Belongs to the pyruvate kinase family.</text>
</comment>
<protein>
    <recommendedName>
        <fullName evidence="3 12">Pyruvate kinase</fullName>
        <ecNumber evidence="3 12">2.7.1.40</ecNumber>
    </recommendedName>
</protein>
<dbReference type="NCBIfam" id="NF004491">
    <property type="entry name" value="PRK05826.1"/>
    <property type="match status" value="1"/>
</dbReference>
<evidence type="ECO:0000259" key="14">
    <source>
        <dbReference type="Pfam" id="PF00224"/>
    </source>
</evidence>
<keyword evidence="11 16" id="KW-0670">Pyruvate</keyword>
<dbReference type="InterPro" id="IPR015795">
    <property type="entry name" value="Pyrv_Knase_C"/>
</dbReference>
<dbReference type="InterPro" id="IPR015813">
    <property type="entry name" value="Pyrv/PenolPyrv_kinase-like_dom"/>
</dbReference>
<gene>
    <name evidence="16" type="ORF">AVDCRST_MAG04-3864</name>
</gene>
<dbReference type="NCBIfam" id="NF004978">
    <property type="entry name" value="PRK06354.1"/>
    <property type="match status" value="1"/>
</dbReference>
<dbReference type="Gene3D" id="3.40.1380.20">
    <property type="entry name" value="Pyruvate kinase, C-terminal domain"/>
    <property type="match status" value="1"/>
</dbReference>
<evidence type="ECO:0000256" key="13">
    <source>
        <dbReference type="RuleBase" id="RU000504"/>
    </source>
</evidence>
<dbReference type="GO" id="GO:0004743">
    <property type="term" value="F:pyruvate kinase activity"/>
    <property type="evidence" value="ECO:0007669"/>
    <property type="project" value="UniProtKB-UniRule"/>
</dbReference>
<sequence length="477" mass="51003">MPPRIPLRRRRRTKVVATLGPASSSPEMIERLFRAGADVFRLNFSHGSHADHAERIAIIRALEGKVGRPIGILADVQGPKLRVGRFGGGRVQLQTGQPFRLDLSPTPGDVRRVQLPHPEIIAAARIGTSLLLDDGKLRLRVDRVREDHLETEIVVGGPLSDRKGVNVPDVALPIPALTAKDREDLAFVLEHGIEYVGLSFVQRPEDVAEARELTAGRAWLMVKMEKPQAVENLDAILALTDCVMVARGDLGVELPPEEVPLVQKRIVRAARAAGKPVVVATQMLESMIAAPAPTRAEASDVATAVFDGADAVMLSAETAAGGYPWEAVNMMDRILARVEQDDGWRALTDAARPEPEPTSAGAIAAAARQVAHTIGAEAIATFTSTGSTTLRMARERPDCPILGLTGSEASARRLAVVWGVHPVVSQEPNSMTDMVTRALRTAQTEGFAKPGDEVVVTAGVPFGVPGTTNALRVAAVR</sequence>
<dbReference type="PANTHER" id="PTHR11817">
    <property type="entry name" value="PYRUVATE KINASE"/>
    <property type="match status" value="1"/>
</dbReference>
<dbReference type="SUPFAM" id="SSF52935">
    <property type="entry name" value="PK C-terminal domain-like"/>
    <property type="match status" value="1"/>
</dbReference>
<dbReference type="SUPFAM" id="SSF50800">
    <property type="entry name" value="PK beta-barrel domain-like"/>
    <property type="match status" value="1"/>
</dbReference>
<evidence type="ECO:0000313" key="16">
    <source>
        <dbReference type="EMBL" id="CAA9283329.1"/>
    </source>
</evidence>
<dbReference type="NCBIfam" id="TIGR01064">
    <property type="entry name" value="pyruv_kin"/>
    <property type="match status" value="1"/>
</dbReference>
<keyword evidence="7 13" id="KW-0418">Kinase</keyword>
<dbReference type="EMBL" id="CADCTL010000292">
    <property type="protein sequence ID" value="CAA9283329.1"/>
    <property type="molecule type" value="Genomic_DNA"/>
</dbReference>